<feature type="domain" description="CxC2-like cysteine cluster KDZ transposase-associated" evidence="2">
    <location>
        <begin position="1"/>
        <end position="77"/>
    </location>
</feature>
<evidence type="ECO:0000313" key="4">
    <source>
        <dbReference type="Proteomes" id="UP000027265"/>
    </source>
</evidence>
<keyword evidence="4" id="KW-1185">Reference proteome</keyword>
<keyword evidence="1" id="KW-0812">Transmembrane</keyword>
<sequence length="457" mass="51770">MVIVDSTGIHSLPVVFCGCQNASRWDIQLLDLGLFPGSVRDPQTAFTFQVLDDFALNNLVCKTAILSFHTKLKRMTNMAFPSEVPDHYLPLLGVTQQWQNLRYRKWAGVLYGHDQPLCPRALALFCPACPQPGINIPMNWKEEPREWLYMRSFVMDGCFRPEHLKMTNPWDDISLEDGSQYMVALGPHKDHLQIVIDHKPKSTCHNHKAVSQANADRHDLDATGIGATVCARDGCFAPHSAVNFQKGERYDPLHAFDCSWLMSAILMTLGMLCLIMVLYDVMCQYHVNLKKRISESHHLASAWPSGITMQKGTGLFHVHGHQNSCTPRFSLDYIVGASMIDGEIVETTWRPLDKIAGCTRTMTTSHREETLNDHMGYWNFMKCVNMTSSICRKLKAACLGVESSHEAFEELDGRIDDELRKVWIEQEQEVYARRLEDPSAMDIFNVSSPKGTLFSMA</sequence>
<name>A0A067PFJ5_9AGAM</name>
<dbReference type="EMBL" id="KL197774">
    <property type="protein sequence ID" value="KDQ49787.1"/>
    <property type="molecule type" value="Genomic_DNA"/>
</dbReference>
<proteinExistence type="predicted"/>
<protein>
    <recommendedName>
        <fullName evidence="2">CxC2-like cysteine cluster KDZ transposase-associated domain-containing protein</fullName>
    </recommendedName>
</protein>
<reference evidence="4" key="1">
    <citation type="journal article" date="2014" name="Proc. Natl. Acad. Sci. U.S.A.">
        <title>Extensive sampling of basidiomycete genomes demonstrates inadequacy of the white-rot/brown-rot paradigm for wood decay fungi.</title>
        <authorList>
            <person name="Riley R."/>
            <person name="Salamov A.A."/>
            <person name="Brown D.W."/>
            <person name="Nagy L.G."/>
            <person name="Floudas D."/>
            <person name="Held B.W."/>
            <person name="Levasseur A."/>
            <person name="Lombard V."/>
            <person name="Morin E."/>
            <person name="Otillar R."/>
            <person name="Lindquist E.A."/>
            <person name="Sun H."/>
            <person name="LaButti K.M."/>
            <person name="Schmutz J."/>
            <person name="Jabbour D."/>
            <person name="Luo H."/>
            <person name="Baker S.E."/>
            <person name="Pisabarro A.G."/>
            <person name="Walton J.D."/>
            <person name="Blanchette R.A."/>
            <person name="Henrissat B."/>
            <person name="Martin F."/>
            <person name="Cullen D."/>
            <person name="Hibbett D.S."/>
            <person name="Grigoriev I.V."/>
        </authorList>
    </citation>
    <scope>NUCLEOTIDE SEQUENCE [LARGE SCALE GENOMIC DNA]</scope>
    <source>
        <strain evidence="4">MUCL 33604</strain>
    </source>
</reference>
<organism evidence="3 4">
    <name type="scientific">Jaapia argillacea MUCL 33604</name>
    <dbReference type="NCBI Taxonomy" id="933084"/>
    <lineage>
        <taxon>Eukaryota</taxon>
        <taxon>Fungi</taxon>
        <taxon>Dikarya</taxon>
        <taxon>Basidiomycota</taxon>
        <taxon>Agaricomycotina</taxon>
        <taxon>Agaricomycetes</taxon>
        <taxon>Agaricomycetidae</taxon>
        <taxon>Jaapiales</taxon>
        <taxon>Jaapiaceae</taxon>
        <taxon>Jaapia</taxon>
    </lineage>
</organism>
<dbReference type="OrthoDB" id="3214502at2759"/>
<gene>
    <name evidence="3" type="ORF">JAAARDRAFT_142944</name>
</gene>
<evidence type="ECO:0000313" key="3">
    <source>
        <dbReference type="EMBL" id="KDQ49787.1"/>
    </source>
</evidence>
<dbReference type="PANTHER" id="PTHR33096:SF1">
    <property type="entry name" value="CXC1-LIKE CYSTEINE CLUSTER ASSOCIATED WITH KDZ TRANSPOSASES DOMAIN-CONTAINING PROTEIN"/>
    <property type="match status" value="1"/>
</dbReference>
<evidence type="ECO:0000259" key="2">
    <source>
        <dbReference type="Pfam" id="PF18803"/>
    </source>
</evidence>
<keyword evidence="1" id="KW-1133">Transmembrane helix</keyword>
<dbReference type="Pfam" id="PF18803">
    <property type="entry name" value="CxC2"/>
    <property type="match status" value="1"/>
</dbReference>
<dbReference type="HOGENOM" id="CLU_003703_12_2_1"/>
<dbReference type="Proteomes" id="UP000027265">
    <property type="component" value="Unassembled WGS sequence"/>
</dbReference>
<dbReference type="InterPro" id="IPR040521">
    <property type="entry name" value="KDZ"/>
</dbReference>
<evidence type="ECO:0000256" key="1">
    <source>
        <dbReference type="SAM" id="Phobius"/>
    </source>
</evidence>
<dbReference type="Pfam" id="PF18758">
    <property type="entry name" value="KDZ"/>
    <property type="match status" value="1"/>
</dbReference>
<dbReference type="AlphaFoldDB" id="A0A067PFJ5"/>
<dbReference type="InParanoid" id="A0A067PFJ5"/>
<dbReference type="InterPro" id="IPR041457">
    <property type="entry name" value="CxC2_KDZ-assoc"/>
</dbReference>
<keyword evidence="1" id="KW-0472">Membrane</keyword>
<dbReference type="PANTHER" id="PTHR33096">
    <property type="entry name" value="CXC2 DOMAIN-CONTAINING PROTEIN"/>
    <property type="match status" value="1"/>
</dbReference>
<accession>A0A067PFJ5</accession>
<feature type="transmembrane region" description="Helical" evidence="1">
    <location>
        <begin position="260"/>
        <end position="282"/>
    </location>
</feature>
<dbReference type="STRING" id="933084.A0A067PFJ5"/>